<reference evidence="2 3" key="1">
    <citation type="submission" date="2020-12" db="EMBL/GenBank/DDBJ databases">
        <title>Pseudomonas schmalbachii sp. nov. isolated from millipede gut.</title>
        <authorList>
            <person name="Shelomi M."/>
        </authorList>
    </citation>
    <scope>NUCLEOTIDE SEQUENCE [LARGE SCALE GENOMIC DNA]</scope>
    <source>
        <strain evidence="2 3">Milli4</strain>
    </source>
</reference>
<dbReference type="EMBL" id="JAELYA010000011">
    <property type="protein sequence ID" value="MBO3278093.1"/>
    <property type="molecule type" value="Genomic_DNA"/>
</dbReference>
<dbReference type="RefSeq" id="WP_208316590.1">
    <property type="nucleotide sequence ID" value="NZ_JAELYA010000011.1"/>
</dbReference>
<protein>
    <recommendedName>
        <fullName evidence="4">DUF3649 domain-containing protein</fullName>
    </recommendedName>
</protein>
<evidence type="ECO:0000256" key="1">
    <source>
        <dbReference type="SAM" id="Phobius"/>
    </source>
</evidence>
<comment type="caution">
    <text evidence="2">The sequence shown here is derived from an EMBL/GenBank/DDBJ whole genome shotgun (WGS) entry which is preliminary data.</text>
</comment>
<sequence>MSYRSQAVASTFLGTPLTLALCALYAEYGPGLPYTRFVVAVFLLVPVWCAVMIWGLKRAKSLSCWIGLGGALAIAGGVLFLARHSSGG</sequence>
<organism evidence="2 3">
    <name type="scientific">Pseudomonas schmalbachii</name>
    <dbReference type="NCBI Taxonomy" id="2816993"/>
    <lineage>
        <taxon>Bacteria</taxon>
        <taxon>Pseudomonadati</taxon>
        <taxon>Pseudomonadota</taxon>
        <taxon>Gammaproteobacteria</taxon>
        <taxon>Pseudomonadales</taxon>
        <taxon>Pseudomonadaceae</taxon>
        <taxon>Pseudomonas</taxon>
    </lineage>
</organism>
<keyword evidence="1" id="KW-0812">Transmembrane</keyword>
<keyword evidence="3" id="KW-1185">Reference proteome</keyword>
<evidence type="ECO:0000313" key="3">
    <source>
        <dbReference type="Proteomes" id="UP000669060"/>
    </source>
</evidence>
<name>A0ABS3TXK6_9PSED</name>
<feature type="transmembrane region" description="Helical" evidence="1">
    <location>
        <begin position="62"/>
        <end position="82"/>
    </location>
</feature>
<keyword evidence="1" id="KW-1133">Transmembrane helix</keyword>
<feature type="transmembrane region" description="Helical" evidence="1">
    <location>
        <begin position="36"/>
        <end position="55"/>
    </location>
</feature>
<accession>A0ABS3TXK6</accession>
<evidence type="ECO:0000313" key="2">
    <source>
        <dbReference type="EMBL" id="MBO3278093.1"/>
    </source>
</evidence>
<proteinExistence type="predicted"/>
<keyword evidence="1" id="KW-0472">Membrane</keyword>
<evidence type="ECO:0008006" key="4">
    <source>
        <dbReference type="Google" id="ProtNLM"/>
    </source>
</evidence>
<dbReference type="Proteomes" id="UP000669060">
    <property type="component" value="Unassembled WGS sequence"/>
</dbReference>
<gene>
    <name evidence="2" type="ORF">JFY56_22985</name>
</gene>